<proteinExistence type="predicted"/>
<sequence>VEEFEEIYYQRMPSRLHFVRQSIHQLLHLAVEIIRLGPGAYYTQWTMERTIGNLVEEMKQHSTPYANISQRACRRAQVNALKSMIPDLEQEDDLPRGAEELGDGFVLLRAKDEYNQVISGEQGDAIRDYLESVTGKRYPSTFRPSLQRWARLRLPNGQIARSAWKEERKAIQNVRMARNVQFLDAAGEEAYAEIQFFFQAEVDDETLTLALVAPYSSPDQELLDASYKALWVCSPQDDLEVIEVSSILSVVGMAPFDNSDAQVFVVPKMGLEMSSMGGAVE</sequence>
<organism evidence="1 2">
    <name type="scientific">Mycena pura</name>
    <dbReference type="NCBI Taxonomy" id="153505"/>
    <lineage>
        <taxon>Eukaryota</taxon>
        <taxon>Fungi</taxon>
        <taxon>Dikarya</taxon>
        <taxon>Basidiomycota</taxon>
        <taxon>Agaricomycotina</taxon>
        <taxon>Agaricomycetes</taxon>
        <taxon>Agaricomycetidae</taxon>
        <taxon>Agaricales</taxon>
        <taxon>Marasmiineae</taxon>
        <taxon>Mycenaceae</taxon>
        <taxon>Mycena</taxon>
    </lineage>
</organism>
<accession>A0AAD6VBT2</accession>
<feature type="non-terminal residue" evidence="1">
    <location>
        <position position="1"/>
    </location>
</feature>
<dbReference type="Proteomes" id="UP001219525">
    <property type="component" value="Unassembled WGS sequence"/>
</dbReference>
<feature type="non-terminal residue" evidence="1">
    <location>
        <position position="281"/>
    </location>
</feature>
<protein>
    <submittedName>
        <fullName evidence="1">Uncharacterized protein</fullName>
    </submittedName>
</protein>
<comment type="caution">
    <text evidence="1">The sequence shown here is derived from an EMBL/GenBank/DDBJ whole genome shotgun (WGS) entry which is preliminary data.</text>
</comment>
<reference evidence="1" key="1">
    <citation type="submission" date="2023-03" db="EMBL/GenBank/DDBJ databases">
        <title>Massive genome expansion in bonnet fungi (Mycena s.s.) driven by repeated elements and novel gene families across ecological guilds.</title>
        <authorList>
            <consortium name="Lawrence Berkeley National Laboratory"/>
            <person name="Harder C.B."/>
            <person name="Miyauchi S."/>
            <person name="Viragh M."/>
            <person name="Kuo A."/>
            <person name="Thoen E."/>
            <person name="Andreopoulos B."/>
            <person name="Lu D."/>
            <person name="Skrede I."/>
            <person name="Drula E."/>
            <person name="Henrissat B."/>
            <person name="Morin E."/>
            <person name="Kohler A."/>
            <person name="Barry K."/>
            <person name="LaButti K."/>
            <person name="Morin E."/>
            <person name="Salamov A."/>
            <person name="Lipzen A."/>
            <person name="Mereny Z."/>
            <person name="Hegedus B."/>
            <person name="Baldrian P."/>
            <person name="Stursova M."/>
            <person name="Weitz H."/>
            <person name="Taylor A."/>
            <person name="Grigoriev I.V."/>
            <person name="Nagy L.G."/>
            <person name="Martin F."/>
            <person name="Kauserud H."/>
        </authorList>
    </citation>
    <scope>NUCLEOTIDE SEQUENCE</scope>
    <source>
        <strain evidence="1">9144</strain>
    </source>
</reference>
<name>A0AAD6VBT2_9AGAR</name>
<evidence type="ECO:0000313" key="2">
    <source>
        <dbReference type="Proteomes" id="UP001219525"/>
    </source>
</evidence>
<evidence type="ECO:0000313" key="1">
    <source>
        <dbReference type="EMBL" id="KAJ7202622.1"/>
    </source>
</evidence>
<dbReference type="AlphaFoldDB" id="A0AAD6VBT2"/>
<dbReference type="EMBL" id="JARJCW010000054">
    <property type="protein sequence ID" value="KAJ7202622.1"/>
    <property type="molecule type" value="Genomic_DNA"/>
</dbReference>
<gene>
    <name evidence="1" type="ORF">GGX14DRAFT_309990</name>
</gene>
<keyword evidence="2" id="KW-1185">Reference proteome</keyword>